<proteinExistence type="predicted"/>
<organism evidence="2 3">
    <name type="scientific">Escherichia phage vB_Eco_Sip</name>
    <dbReference type="NCBI Taxonomy" id="2831640"/>
    <lineage>
        <taxon>Viruses</taxon>
        <taxon>Duplodnaviria</taxon>
        <taxon>Heunggongvirae</taxon>
        <taxon>Uroviricota</taxon>
        <taxon>Caudoviricetes</taxon>
        <taxon>Drexlerviridae</taxon>
        <taxon>Tempevirinae</taxon>
        <taxon>Warwickvirus</taxon>
        <taxon>Warwickvirus sip</taxon>
    </lineage>
</organism>
<keyword evidence="1" id="KW-0472">Membrane</keyword>
<reference evidence="2 3" key="1">
    <citation type="submission" date="2021-09" db="EMBL/GenBank/DDBJ databases">
        <authorList>
            <person name="Kelly A."/>
        </authorList>
    </citation>
    <scope>NUCLEOTIDE SEQUENCE [LARGE SCALE GENOMIC DNA]</scope>
</reference>
<evidence type="ECO:0000313" key="2">
    <source>
        <dbReference type="EMBL" id="CAG9546495.1"/>
    </source>
</evidence>
<accession>A0AAD1Q968</accession>
<evidence type="ECO:0000256" key="1">
    <source>
        <dbReference type="SAM" id="Phobius"/>
    </source>
</evidence>
<keyword evidence="3" id="KW-1185">Reference proteome</keyword>
<protein>
    <submittedName>
        <fullName evidence="2">Translocation/assembly module TamB</fullName>
    </submittedName>
</protein>
<keyword evidence="1" id="KW-0812">Transmembrane</keyword>
<feature type="transmembrane region" description="Helical" evidence="1">
    <location>
        <begin position="12"/>
        <end position="37"/>
    </location>
</feature>
<dbReference type="EMBL" id="OU734268">
    <property type="protein sequence ID" value="CAG9546495.1"/>
    <property type="molecule type" value="Genomic_DNA"/>
</dbReference>
<sequence>MRWKMIDKAIDFFFYSIIGAVGFLVTAAGLAIILAVIKGIMR</sequence>
<name>A0AAD1Q968_9CAUD</name>
<gene>
    <name evidence="2" type="ORF">SIP_043</name>
</gene>
<keyword evidence="1" id="KW-1133">Transmembrane helix</keyword>
<evidence type="ECO:0000313" key="3">
    <source>
        <dbReference type="Proteomes" id="UP000837053"/>
    </source>
</evidence>
<dbReference type="Proteomes" id="UP000837053">
    <property type="component" value="Chromosome"/>
</dbReference>